<keyword evidence="2" id="KW-1185">Reference proteome</keyword>
<gene>
    <name evidence="1" type="ORF">L9F63_013415</name>
</gene>
<evidence type="ECO:0000313" key="1">
    <source>
        <dbReference type="EMBL" id="KAJ9595391.1"/>
    </source>
</evidence>
<accession>A0AAD8EMB1</accession>
<sequence>DILTGAHCMRIVKNIEHSFDYVQHLRQLASVSSFISISKALISFRRKSTQEFYHFNPKAYINTRNVHQIIKARKKEFIISMVS</sequence>
<name>A0AAD8EMB1_DIPPU</name>
<dbReference type="Proteomes" id="UP001233999">
    <property type="component" value="Unassembled WGS sequence"/>
</dbReference>
<dbReference type="EMBL" id="JASPKZ010002342">
    <property type="protein sequence ID" value="KAJ9595391.1"/>
    <property type="molecule type" value="Genomic_DNA"/>
</dbReference>
<dbReference type="AlphaFoldDB" id="A0AAD8EMB1"/>
<protein>
    <submittedName>
        <fullName evidence="1">Uncharacterized protein</fullName>
    </submittedName>
</protein>
<reference evidence="1" key="2">
    <citation type="submission" date="2023-05" db="EMBL/GenBank/DDBJ databases">
        <authorList>
            <person name="Fouks B."/>
        </authorList>
    </citation>
    <scope>NUCLEOTIDE SEQUENCE</scope>
    <source>
        <strain evidence="1">Stay&amp;Tobe</strain>
        <tissue evidence="1">Testes</tissue>
    </source>
</reference>
<comment type="caution">
    <text evidence="1">The sequence shown here is derived from an EMBL/GenBank/DDBJ whole genome shotgun (WGS) entry which is preliminary data.</text>
</comment>
<proteinExistence type="predicted"/>
<evidence type="ECO:0000313" key="2">
    <source>
        <dbReference type="Proteomes" id="UP001233999"/>
    </source>
</evidence>
<reference evidence="1" key="1">
    <citation type="journal article" date="2023" name="IScience">
        <title>Live-bearing cockroach genome reveals convergent evolutionary mechanisms linked to viviparity in insects and beyond.</title>
        <authorList>
            <person name="Fouks B."/>
            <person name="Harrison M.C."/>
            <person name="Mikhailova A.A."/>
            <person name="Marchal E."/>
            <person name="English S."/>
            <person name="Carruthers M."/>
            <person name="Jennings E.C."/>
            <person name="Chiamaka E.L."/>
            <person name="Frigard R.A."/>
            <person name="Pippel M."/>
            <person name="Attardo G.M."/>
            <person name="Benoit J.B."/>
            <person name="Bornberg-Bauer E."/>
            <person name="Tobe S.S."/>
        </authorList>
    </citation>
    <scope>NUCLEOTIDE SEQUENCE</scope>
    <source>
        <strain evidence="1">Stay&amp;Tobe</strain>
    </source>
</reference>
<feature type="non-terminal residue" evidence="1">
    <location>
        <position position="1"/>
    </location>
</feature>
<feature type="non-terminal residue" evidence="1">
    <location>
        <position position="83"/>
    </location>
</feature>
<organism evidence="1 2">
    <name type="scientific">Diploptera punctata</name>
    <name type="common">Pacific beetle cockroach</name>
    <dbReference type="NCBI Taxonomy" id="6984"/>
    <lineage>
        <taxon>Eukaryota</taxon>
        <taxon>Metazoa</taxon>
        <taxon>Ecdysozoa</taxon>
        <taxon>Arthropoda</taxon>
        <taxon>Hexapoda</taxon>
        <taxon>Insecta</taxon>
        <taxon>Pterygota</taxon>
        <taxon>Neoptera</taxon>
        <taxon>Polyneoptera</taxon>
        <taxon>Dictyoptera</taxon>
        <taxon>Blattodea</taxon>
        <taxon>Blaberoidea</taxon>
        <taxon>Blaberidae</taxon>
        <taxon>Diplopterinae</taxon>
        <taxon>Diploptera</taxon>
    </lineage>
</organism>